<accession>X1EJ98</accession>
<comment type="caution">
    <text evidence="1">The sequence shown here is derived from an EMBL/GenBank/DDBJ whole genome shotgun (WGS) entry which is preliminary data.</text>
</comment>
<dbReference type="AlphaFoldDB" id="X1EJ98"/>
<organism evidence="1">
    <name type="scientific">marine sediment metagenome</name>
    <dbReference type="NCBI Taxonomy" id="412755"/>
    <lineage>
        <taxon>unclassified sequences</taxon>
        <taxon>metagenomes</taxon>
        <taxon>ecological metagenomes</taxon>
    </lineage>
</organism>
<protein>
    <submittedName>
        <fullName evidence="1">Uncharacterized protein</fullName>
    </submittedName>
</protein>
<feature type="non-terminal residue" evidence="1">
    <location>
        <position position="1"/>
    </location>
</feature>
<reference evidence="1" key="1">
    <citation type="journal article" date="2014" name="Front. Microbiol.">
        <title>High frequency of phylogenetically diverse reductive dehalogenase-homologous genes in deep subseafloor sedimentary metagenomes.</title>
        <authorList>
            <person name="Kawai M."/>
            <person name="Futagami T."/>
            <person name="Toyoda A."/>
            <person name="Takaki Y."/>
            <person name="Nishi S."/>
            <person name="Hori S."/>
            <person name="Arai W."/>
            <person name="Tsubouchi T."/>
            <person name="Morono Y."/>
            <person name="Uchiyama I."/>
            <person name="Ito T."/>
            <person name="Fujiyama A."/>
            <person name="Inagaki F."/>
            <person name="Takami H."/>
        </authorList>
    </citation>
    <scope>NUCLEOTIDE SEQUENCE</scope>
    <source>
        <strain evidence="1">Expedition CK06-06</strain>
    </source>
</reference>
<name>X1EJ98_9ZZZZ</name>
<sequence length="168" mass="19205">RDFIDYKILMASNRVANSVNDLTDWPKAEYVLYDAEQDAKKDNLKIKEKRKAYKTFNALTSTEMRNVLKLMGKKSANSSDTLIENTLAEILDDNPKSFNDVIDQPDFKLRVFVEDLININSLRIRGGHYMFGDSAIGHDLDSTLIYLKDPKNQDIVLSLKSKLKASKK</sequence>
<evidence type="ECO:0000313" key="1">
    <source>
        <dbReference type="EMBL" id="GAH17194.1"/>
    </source>
</evidence>
<dbReference type="EMBL" id="BART01031758">
    <property type="protein sequence ID" value="GAH17194.1"/>
    <property type="molecule type" value="Genomic_DNA"/>
</dbReference>
<proteinExistence type="predicted"/>
<gene>
    <name evidence="1" type="ORF">S01H4_55086</name>
</gene>